<dbReference type="Proteomes" id="UP000245506">
    <property type="component" value="Unassembled WGS sequence"/>
</dbReference>
<keyword evidence="1" id="KW-0472">Membrane</keyword>
<reference evidence="2 3" key="1">
    <citation type="submission" date="2018-05" db="EMBL/GenBank/DDBJ databases">
        <title>Leucothrix arctica sp. nov., isolated from Arctic seawater.</title>
        <authorList>
            <person name="Choi A."/>
            <person name="Baek K."/>
        </authorList>
    </citation>
    <scope>NUCLEOTIDE SEQUENCE [LARGE SCALE GENOMIC DNA]</scope>
    <source>
        <strain evidence="2 3">IMCC9719</strain>
    </source>
</reference>
<evidence type="ECO:0000313" key="3">
    <source>
        <dbReference type="Proteomes" id="UP000245506"/>
    </source>
</evidence>
<evidence type="ECO:0000256" key="1">
    <source>
        <dbReference type="SAM" id="Phobius"/>
    </source>
</evidence>
<dbReference type="EMBL" id="QGKL01000023">
    <property type="protein sequence ID" value="PWQ97058.1"/>
    <property type="molecule type" value="Genomic_DNA"/>
</dbReference>
<keyword evidence="1" id="KW-1133">Transmembrane helix</keyword>
<feature type="transmembrane region" description="Helical" evidence="1">
    <location>
        <begin position="111"/>
        <end position="131"/>
    </location>
</feature>
<accession>A0A317CEQ6</accession>
<keyword evidence="1" id="KW-0812">Transmembrane</keyword>
<proteinExistence type="predicted"/>
<sequence length="146" mass="16215">MNGKSTNSLKYIFDLIRESKFIHGAYPVIRVLIAISSLITAHVLGYTDRLGIGVEAFVGFEVVGDLFADFISNVLFAGIFTSIIAIPAFLLSDQKGGEVQGDFWIALKSKILFMALFGIIFIFLYLNLIYASPFMALDYVSRTAWL</sequence>
<evidence type="ECO:0000313" key="2">
    <source>
        <dbReference type="EMBL" id="PWQ97058.1"/>
    </source>
</evidence>
<feature type="transmembrane region" description="Helical" evidence="1">
    <location>
        <begin position="66"/>
        <end position="91"/>
    </location>
</feature>
<gene>
    <name evidence="2" type="ORF">DKT75_07615</name>
</gene>
<feature type="transmembrane region" description="Helical" evidence="1">
    <location>
        <begin position="21"/>
        <end position="46"/>
    </location>
</feature>
<keyword evidence="3" id="KW-1185">Reference proteome</keyword>
<dbReference type="RefSeq" id="WP_109822828.1">
    <property type="nucleotide sequence ID" value="NZ_QGKL01000023.1"/>
</dbReference>
<comment type="caution">
    <text evidence="2">The sequence shown here is derived from an EMBL/GenBank/DDBJ whole genome shotgun (WGS) entry which is preliminary data.</text>
</comment>
<organism evidence="2 3">
    <name type="scientific">Leucothrix arctica</name>
    <dbReference type="NCBI Taxonomy" id="1481894"/>
    <lineage>
        <taxon>Bacteria</taxon>
        <taxon>Pseudomonadati</taxon>
        <taxon>Pseudomonadota</taxon>
        <taxon>Gammaproteobacteria</taxon>
        <taxon>Thiotrichales</taxon>
        <taxon>Thiotrichaceae</taxon>
        <taxon>Leucothrix</taxon>
    </lineage>
</organism>
<dbReference type="AlphaFoldDB" id="A0A317CEQ6"/>
<name>A0A317CEQ6_9GAMM</name>
<protein>
    <submittedName>
        <fullName evidence="2">Uncharacterized protein</fullName>
    </submittedName>
</protein>